<dbReference type="Proteomes" id="UP000516424">
    <property type="component" value="Chromosome"/>
</dbReference>
<proteinExistence type="predicted"/>
<reference evidence="1 2" key="1">
    <citation type="journal article" date="2011" name="Microbiology">
        <title>Transcriptome response to different carbon sources in Acetobacter aceti.</title>
        <authorList>
            <person name="Sakurai K."/>
            <person name="Arai H."/>
            <person name="Ishii M."/>
            <person name="Igarashi Y."/>
        </authorList>
    </citation>
    <scope>NUCLEOTIDE SEQUENCE [LARGE SCALE GENOMIC DNA]</scope>
    <source>
        <strain evidence="1 2">NBRC 14818</strain>
    </source>
</reference>
<accession>A0AB33IGN1</accession>
<protein>
    <recommendedName>
        <fullName evidence="3">DUF551 domain-containing protein</fullName>
    </recommendedName>
</protein>
<organism evidence="1 2">
    <name type="scientific">Acetobacter aceti NBRC 14818</name>
    <dbReference type="NCBI Taxonomy" id="887700"/>
    <lineage>
        <taxon>Bacteria</taxon>
        <taxon>Pseudomonadati</taxon>
        <taxon>Pseudomonadota</taxon>
        <taxon>Alphaproteobacteria</taxon>
        <taxon>Acetobacterales</taxon>
        <taxon>Acetobacteraceae</taxon>
        <taxon>Acetobacter</taxon>
        <taxon>Acetobacter subgen. Acetobacter</taxon>
    </lineage>
</organism>
<evidence type="ECO:0000313" key="2">
    <source>
        <dbReference type="Proteomes" id="UP000516424"/>
    </source>
</evidence>
<evidence type="ECO:0008006" key="3">
    <source>
        <dbReference type="Google" id="ProtNLM"/>
    </source>
</evidence>
<evidence type="ECO:0000313" key="1">
    <source>
        <dbReference type="EMBL" id="BCK77077.1"/>
    </source>
</evidence>
<name>A0AB33IGN1_ACEAC</name>
<gene>
    <name evidence="1" type="ORF">EMQ_2683</name>
</gene>
<dbReference type="RefSeq" id="WP_010667176.1">
    <property type="nucleotide sequence ID" value="NZ_AP023410.1"/>
</dbReference>
<dbReference type="AlphaFoldDB" id="A0AB33IGN1"/>
<sequence length="108" mass="12586">MIDREQLEAASDAYYAYCGAAWNDLDPKAQTHYRTRMQLGLEAFVANIWRPISSVPRDGSAVLLFLYMEGRGDYVWLDRWDVQDRRWRLAPHARPTHWAPLPPPPPHP</sequence>
<keyword evidence="2" id="KW-1185">Reference proteome</keyword>
<dbReference type="EMBL" id="AP023410">
    <property type="protein sequence ID" value="BCK77077.1"/>
    <property type="molecule type" value="Genomic_DNA"/>
</dbReference>